<dbReference type="EMBL" id="OZ019901">
    <property type="protein sequence ID" value="CAK9237828.1"/>
    <property type="molecule type" value="Genomic_DNA"/>
</dbReference>
<dbReference type="SUPFAM" id="SSF46689">
    <property type="entry name" value="Homeodomain-like"/>
    <property type="match status" value="1"/>
</dbReference>
<feature type="region of interest" description="Disordered" evidence="4">
    <location>
        <begin position="1"/>
        <end position="35"/>
    </location>
</feature>
<dbReference type="Proteomes" id="UP001497512">
    <property type="component" value="Chromosome 9"/>
</dbReference>
<dbReference type="NCBIfam" id="TIGR01557">
    <property type="entry name" value="myb_SHAQKYF"/>
    <property type="match status" value="1"/>
</dbReference>
<feature type="compositionally biased region" description="Low complexity" evidence="4">
    <location>
        <begin position="58"/>
        <end position="72"/>
    </location>
</feature>
<dbReference type="PANTHER" id="PTHR31499:SF43">
    <property type="entry name" value="MYB FAMILY TRANSCRIPTION FACTOR APL"/>
    <property type="match status" value="1"/>
</dbReference>
<evidence type="ECO:0000256" key="4">
    <source>
        <dbReference type="SAM" id="MobiDB-lite"/>
    </source>
</evidence>
<dbReference type="InterPro" id="IPR006447">
    <property type="entry name" value="Myb_dom_plants"/>
</dbReference>
<keyword evidence="2" id="KW-0804">Transcription</keyword>
<reference evidence="6" key="1">
    <citation type="submission" date="2024-02" db="EMBL/GenBank/DDBJ databases">
        <authorList>
            <consortium name="ELIXIR-Norway"/>
            <consortium name="Elixir Norway"/>
        </authorList>
    </citation>
    <scope>NUCLEOTIDE SEQUENCE</scope>
</reference>
<dbReference type="InterPro" id="IPR009057">
    <property type="entry name" value="Homeodomain-like_sf"/>
</dbReference>
<feature type="region of interest" description="Disordered" evidence="4">
    <location>
        <begin position="363"/>
        <end position="397"/>
    </location>
</feature>
<dbReference type="InterPro" id="IPR001005">
    <property type="entry name" value="SANT/Myb"/>
</dbReference>
<feature type="region of interest" description="Disordered" evidence="4">
    <location>
        <begin position="132"/>
        <end position="179"/>
    </location>
</feature>
<feature type="region of interest" description="Disordered" evidence="4">
    <location>
        <begin position="49"/>
        <end position="74"/>
    </location>
</feature>
<feature type="domain" description="HTH myb-type" evidence="5">
    <location>
        <begin position="399"/>
        <end position="456"/>
    </location>
</feature>
<gene>
    <name evidence="6" type="ORF">CSSPTR1EN2_LOCUS23898</name>
</gene>
<evidence type="ECO:0000259" key="5">
    <source>
        <dbReference type="PROSITE" id="PS51294"/>
    </source>
</evidence>
<dbReference type="InterPro" id="IPR046955">
    <property type="entry name" value="PHR1-like"/>
</dbReference>
<keyword evidence="1" id="KW-0805">Transcription regulation</keyword>
<dbReference type="InterPro" id="IPR017930">
    <property type="entry name" value="Myb_dom"/>
</dbReference>
<evidence type="ECO:0000313" key="6">
    <source>
        <dbReference type="EMBL" id="CAK9237828.1"/>
    </source>
</evidence>
<evidence type="ECO:0000313" key="7">
    <source>
        <dbReference type="Proteomes" id="UP001497512"/>
    </source>
</evidence>
<feature type="region of interest" description="Disordered" evidence="4">
    <location>
        <begin position="609"/>
        <end position="629"/>
    </location>
</feature>
<feature type="compositionally biased region" description="Basic residues" evidence="4">
    <location>
        <begin position="157"/>
        <end position="169"/>
    </location>
</feature>
<protein>
    <recommendedName>
        <fullName evidence="5">HTH myb-type domain-containing protein</fullName>
    </recommendedName>
</protein>
<keyword evidence="7" id="KW-1185">Reference proteome</keyword>
<feature type="region of interest" description="Disordered" evidence="4">
    <location>
        <begin position="708"/>
        <end position="731"/>
    </location>
</feature>
<evidence type="ECO:0000256" key="3">
    <source>
        <dbReference type="ARBA" id="ARBA00023242"/>
    </source>
</evidence>
<dbReference type="Gene3D" id="1.10.10.60">
    <property type="entry name" value="Homeodomain-like"/>
    <property type="match status" value="1"/>
</dbReference>
<evidence type="ECO:0000256" key="2">
    <source>
        <dbReference type="ARBA" id="ARBA00023163"/>
    </source>
</evidence>
<accession>A0ABP0V5Z6</accession>
<name>A0ABP0V5Z6_9BRYO</name>
<keyword evidence="3" id="KW-0539">Nucleus</keyword>
<dbReference type="InterPro" id="IPR025756">
    <property type="entry name" value="Myb_CC_LHEQLE"/>
</dbReference>
<feature type="compositionally biased region" description="Low complexity" evidence="4">
    <location>
        <begin position="170"/>
        <end position="179"/>
    </location>
</feature>
<proteinExistence type="predicted"/>
<sequence length="731" mass="78049">MLMNRQGIEGWQPPQMTNSHAAGPSADVVTMPTPQLNPQLTYTQPNVTKAQGGGGGAAWPAVEASSRSSSASLQPRHGYYQSPQMDNQQMGMQGDPAAVVMASQYQYLPPQGQYLAQPGPGTDVLPPPFGAMLPRPSYHQSPPVHWGPGAQWPNLHAHGHPHPLPHHPHSQQQGHWQGGSQQLLPSAALAVHHPPPTLARSGVAVGSHHPLRVGSGGQQQQQENPGGGSVSAAYSLEHTGRESNQAFQDVNLRVAAEGQSGLSAALLHSAPNQAIGPKTEDRDDTDLGDQLQVLLDSADGDGTDSPQMGEQSMNGVATGAEWLTWTELVPDEETIANCWTEIIDVESGDERTLFQTTRFEPLAPTTLQPRGPHADYQAAGSARGQCPESPGPSSAAAVKTRLRWTPELHEKFVNAVSQLGGADRATPKAVLRLMGVQGITIYHVKSHLQKYRLAKYIPEISEEARAERRQNDAYLSPMGINSTHQITQALQLQMEVQKRLHEQLEVQRELQLRIEAQGKSLQKMIEQQAKVGGLVLGYRSEPQHPSSSAIVSATPLAESSGLSSRISINEGPLPASTIESAIPVTDRAPLPASNVDQPNPKHVLISAQEAVSQEQPPPTLITSNDESLSKRARTEFNSQVGSSVQVPMSVPSDIQRGGGSATQQNAQQAGEFEASPGMVTKLTSPAVEAWAAAVEGEQAHSFLQLPPQQGHTACAQPHPSSIAHKPVHASG</sequence>
<dbReference type="Pfam" id="PF14379">
    <property type="entry name" value="Myb_CC_LHEQLE"/>
    <property type="match status" value="1"/>
</dbReference>
<organism evidence="6 7">
    <name type="scientific">Sphagnum troendelagicum</name>
    <dbReference type="NCBI Taxonomy" id="128251"/>
    <lineage>
        <taxon>Eukaryota</taxon>
        <taxon>Viridiplantae</taxon>
        <taxon>Streptophyta</taxon>
        <taxon>Embryophyta</taxon>
        <taxon>Bryophyta</taxon>
        <taxon>Sphagnophytina</taxon>
        <taxon>Sphagnopsida</taxon>
        <taxon>Sphagnales</taxon>
        <taxon>Sphagnaceae</taxon>
        <taxon>Sphagnum</taxon>
    </lineage>
</organism>
<evidence type="ECO:0000256" key="1">
    <source>
        <dbReference type="ARBA" id="ARBA00023015"/>
    </source>
</evidence>
<dbReference type="PANTHER" id="PTHR31499">
    <property type="entry name" value="MYB FAMILY TRANSCRIPTION FACTOR PHL11"/>
    <property type="match status" value="1"/>
</dbReference>
<dbReference type="Pfam" id="PF00249">
    <property type="entry name" value="Myb_DNA-binding"/>
    <property type="match status" value="1"/>
</dbReference>
<dbReference type="PROSITE" id="PS51294">
    <property type="entry name" value="HTH_MYB"/>
    <property type="match status" value="1"/>
</dbReference>
<feature type="region of interest" description="Disordered" evidence="4">
    <location>
        <begin position="192"/>
        <end position="232"/>
    </location>
</feature>
<feature type="compositionally biased region" description="Polar residues" evidence="4">
    <location>
        <begin position="609"/>
        <end position="626"/>
    </location>
</feature>